<keyword evidence="2" id="KW-1185">Reference proteome</keyword>
<evidence type="ECO:0000313" key="1">
    <source>
        <dbReference type="EMBL" id="NIH98805.1"/>
    </source>
</evidence>
<comment type="caution">
    <text evidence="1">The sequence shown here is derived from an EMBL/GenBank/DDBJ whole genome shotgun (WGS) entry which is preliminary data.</text>
</comment>
<protein>
    <submittedName>
        <fullName evidence="1">Uncharacterized protein</fullName>
    </submittedName>
</protein>
<accession>A0A7X5U5Q9</accession>
<evidence type="ECO:0000313" key="2">
    <source>
        <dbReference type="Proteomes" id="UP000547444"/>
    </source>
</evidence>
<dbReference type="EMBL" id="JAANOW010000004">
    <property type="protein sequence ID" value="NIH98805.1"/>
    <property type="molecule type" value="Genomic_DNA"/>
</dbReference>
<proteinExistence type="predicted"/>
<dbReference type="Proteomes" id="UP000547444">
    <property type="component" value="Unassembled WGS sequence"/>
</dbReference>
<sequence length="117" mass="11293">MSGARRSVSTAAVPSVSAAISEVVSVGRQLVQLSGAATPTGAITNLQTGVNSASHGHPVSGLLEVASGGASLAAYGAALVPGFQAAAPVLAGASVAFKAADVLGTAILHIGTQRHRP</sequence>
<name>A0A7X5U5Q9_9MYCO</name>
<organism evidence="1 2">
    <name type="scientific">Mycolicibacterium fluoranthenivorans</name>
    <dbReference type="NCBI Taxonomy" id="258505"/>
    <lineage>
        <taxon>Bacteria</taxon>
        <taxon>Bacillati</taxon>
        <taxon>Actinomycetota</taxon>
        <taxon>Actinomycetes</taxon>
        <taxon>Mycobacteriales</taxon>
        <taxon>Mycobacteriaceae</taxon>
        <taxon>Mycolicibacterium</taxon>
    </lineage>
</organism>
<reference evidence="1 2" key="1">
    <citation type="submission" date="2020-03" db="EMBL/GenBank/DDBJ databases">
        <title>Sequencing the genomes of 1000 actinobacteria strains.</title>
        <authorList>
            <person name="Klenk H.-P."/>
        </authorList>
    </citation>
    <scope>NUCLEOTIDE SEQUENCE [LARGE SCALE GENOMIC DNA]</scope>
    <source>
        <strain evidence="1 2">DSM 44556</strain>
    </source>
</reference>
<dbReference type="AlphaFoldDB" id="A0A7X5U5Q9"/>
<gene>
    <name evidence="1" type="ORF">FHU31_005824</name>
</gene>